<dbReference type="InterPro" id="IPR005844">
    <property type="entry name" value="A-D-PHexomutase_a/b/a-I"/>
</dbReference>
<evidence type="ECO:0000256" key="4">
    <source>
        <dbReference type="ARBA" id="ARBA00022723"/>
    </source>
</evidence>
<name>A0A367GTI6_9SPHI</name>
<dbReference type="GO" id="GO:0000287">
    <property type="term" value="F:magnesium ion binding"/>
    <property type="evidence" value="ECO:0007669"/>
    <property type="project" value="InterPro"/>
</dbReference>
<reference evidence="12 13" key="1">
    <citation type="submission" date="2018-05" db="EMBL/GenBank/DDBJ databases">
        <title>Mucilaginibacter hurinus sp. nov., isolated from briquette warehouse soil.</title>
        <authorList>
            <person name="Choi L."/>
        </authorList>
    </citation>
    <scope>NUCLEOTIDE SEQUENCE [LARGE SCALE GENOMIC DNA]</scope>
    <source>
        <strain evidence="12 13">ZR32</strain>
    </source>
</reference>
<dbReference type="Proteomes" id="UP000253209">
    <property type="component" value="Unassembled WGS sequence"/>
</dbReference>
<dbReference type="Gene3D" id="3.40.120.10">
    <property type="entry name" value="Alpha-D-Glucose-1,6-Bisphosphate, subunit A, domain 3"/>
    <property type="match status" value="3"/>
</dbReference>
<comment type="cofactor">
    <cofactor evidence="1">
        <name>Mg(2+)</name>
        <dbReference type="ChEBI" id="CHEBI:18420"/>
    </cofactor>
</comment>
<dbReference type="Pfam" id="PF02879">
    <property type="entry name" value="PGM_PMM_II"/>
    <property type="match status" value="1"/>
</dbReference>
<proteinExistence type="inferred from homology"/>
<dbReference type="PANTHER" id="PTHR45745:SF1">
    <property type="entry name" value="PHOSPHOGLUCOMUTASE 2B-RELATED"/>
    <property type="match status" value="1"/>
</dbReference>
<keyword evidence="3" id="KW-0597">Phosphoprotein</keyword>
<dbReference type="GO" id="GO:0006166">
    <property type="term" value="P:purine ribonucleoside salvage"/>
    <property type="evidence" value="ECO:0007669"/>
    <property type="project" value="TreeGrafter"/>
</dbReference>
<dbReference type="SUPFAM" id="SSF55957">
    <property type="entry name" value="Phosphoglucomutase, C-terminal domain"/>
    <property type="match status" value="1"/>
</dbReference>
<evidence type="ECO:0000256" key="1">
    <source>
        <dbReference type="ARBA" id="ARBA00001946"/>
    </source>
</evidence>
<dbReference type="PANTHER" id="PTHR45745">
    <property type="entry name" value="PHOSPHOMANNOMUTASE 45A"/>
    <property type="match status" value="1"/>
</dbReference>
<dbReference type="Pfam" id="PF02878">
    <property type="entry name" value="PGM_PMM_I"/>
    <property type="match status" value="1"/>
</dbReference>
<dbReference type="PRINTS" id="PR00509">
    <property type="entry name" value="PGMPMM"/>
</dbReference>
<dbReference type="GO" id="GO:0008973">
    <property type="term" value="F:phosphopentomutase activity"/>
    <property type="evidence" value="ECO:0007669"/>
    <property type="project" value="TreeGrafter"/>
</dbReference>
<evidence type="ECO:0000313" key="13">
    <source>
        <dbReference type="Proteomes" id="UP000253209"/>
    </source>
</evidence>
<comment type="caution">
    <text evidence="12">The sequence shown here is derived from an EMBL/GenBank/DDBJ whole genome shotgun (WGS) entry which is preliminary data.</text>
</comment>
<dbReference type="EMBL" id="QGDC01000001">
    <property type="protein sequence ID" value="RCH56395.1"/>
    <property type="molecule type" value="Genomic_DNA"/>
</dbReference>
<evidence type="ECO:0000256" key="5">
    <source>
        <dbReference type="ARBA" id="ARBA00022842"/>
    </source>
</evidence>
<evidence type="ECO:0000259" key="11">
    <source>
        <dbReference type="Pfam" id="PF02880"/>
    </source>
</evidence>
<dbReference type="AlphaFoldDB" id="A0A367GTI6"/>
<evidence type="ECO:0000256" key="6">
    <source>
        <dbReference type="ARBA" id="ARBA00023235"/>
    </source>
</evidence>
<dbReference type="InterPro" id="IPR036900">
    <property type="entry name" value="A-D-PHexomutase_C_sf"/>
</dbReference>
<gene>
    <name evidence="12" type="ORF">DJ568_00615</name>
</gene>
<dbReference type="SUPFAM" id="SSF53738">
    <property type="entry name" value="Phosphoglucomutase, first 3 domains"/>
    <property type="match status" value="2"/>
</dbReference>
<sequence length="471" mass="52061">MIKIKFGTDGWRAIIADDFTVENVKRVAYATALWLKQEFENPTAVVGSDPRFAGPLFADVTTQVLASQGVKVFRASNVFVSTPMISLGTVRKEASAGIIITASHNPPAYNGYKIKASYGGPATPDDIEKVESQIPDTIDLKLKTVKEYEADGLVEFIDLEDMYVKHVEASFDMDAIRNSGLNWAYDGMYGAGQNVMRRILPDITFLHSEHNPGFDGQAPEPIQRNLKEFEELIKLSEGEIASGLVTDGDADRIGLYDSQGNFVDSHHILLMLIHYMYKVKGQNGDVYSTFSCTSKIQKLCDAYGLNNTVTKIGFKYICDLIVNSGRPFLVGGEESGGIAAAGHIPERDGIWIGLIIWEFMAKTGRSLTDIVNEIYDVVGKFAVERYDLHVTEELKQKIISNSKGGVYGGFGSLKVVRTEDMDGFKFFFEDDTWVMIRPSGTEPVLRVYAEAPTSADSFRILDMVKADLLAS</sequence>
<dbReference type="GO" id="GO:0005975">
    <property type="term" value="P:carbohydrate metabolic process"/>
    <property type="evidence" value="ECO:0007669"/>
    <property type="project" value="InterPro"/>
</dbReference>
<keyword evidence="6" id="KW-0413">Isomerase</keyword>
<dbReference type="InterPro" id="IPR016066">
    <property type="entry name" value="A-D-PHexomutase_CS"/>
</dbReference>
<evidence type="ECO:0000259" key="9">
    <source>
        <dbReference type="Pfam" id="PF02878"/>
    </source>
</evidence>
<protein>
    <submittedName>
        <fullName evidence="12">Phosphoglucomutase/phosphomannomutase family protein</fullName>
    </submittedName>
</protein>
<feature type="domain" description="Alpha-D-phosphohexomutase alpha/beta/alpha" evidence="9">
    <location>
        <begin position="4"/>
        <end position="135"/>
    </location>
</feature>
<evidence type="ECO:0000256" key="3">
    <source>
        <dbReference type="ARBA" id="ARBA00022553"/>
    </source>
</evidence>
<evidence type="ECO:0000313" key="12">
    <source>
        <dbReference type="EMBL" id="RCH56395.1"/>
    </source>
</evidence>
<dbReference type="InterPro" id="IPR005845">
    <property type="entry name" value="A-D-PHexomutase_a/b/a-II"/>
</dbReference>
<feature type="domain" description="Alpha-D-phosphohexomutase alpha/beta/alpha" evidence="11">
    <location>
        <begin position="264"/>
        <end position="376"/>
    </location>
</feature>
<organism evidence="12 13">
    <name type="scientific">Mucilaginibacter hurinus</name>
    <dbReference type="NCBI Taxonomy" id="2201324"/>
    <lineage>
        <taxon>Bacteria</taxon>
        <taxon>Pseudomonadati</taxon>
        <taxon>Bacteroidota</taxon>
        <taxon>Sphingobacteriia</taxon>
        <taxon>Sphingobacteriales</taxon>
        <taxon>Sphingobacteriaceae</taxon>
        <taxon>Mucilaginibacter</taxon>
    </lineage>
</organism>
<evidence type="ECO:0000259" key="8">
    <source>
        <dbReference type="Pfam" id="PF00408"/>
    </source>
</evidence>
<evidence type="ECO:0000256" key="2">
    <source>
        <dbReference type="ARBA" id="ARBA00010231"/>
    </source>
</evidence>
<dbReference type="Pfam" id="PF02880">
    <property type="entry name" value="PGM_PMM_III"/>
    <property type="match status" value="1"/>
</dbReference>
<accession>A0A367GTI6</accession>
<keyword evidence="13" id="KW-1185">Reference proteome</keyword>
<dbReference type="Pfam" id="PF00408">
    <property type="entry name" value="PGM_PMM_IV"/>
    <property type="match status" value="1"/>
</dbReference>
<dbReference type="InterPro" id="IPR005841">
    <property type="entry name" value="Alpha-D-phosphohexomutase_SF"/>
</dbReference>
<dbReference type="RefSeq" id="WP_114003292.1">
    <property type="nucleotide sequence ID" value="NZ_QGDC01000001.1"/>
</dbReference>
<dbReference type="OrthoDB" id="9806956at2"/>
<dbReference type="InterPro" id="IPR005846">
    <property type="entry name" value="A-D-PHexomutase_a/b/a-III"/>
</dbReference>
<feature type="domain" description="Alpha-D-phosphohexomutase C-terminal" evidence="8">
    <location>
        <begin position="420"/>
        <end position="462"/>
    </location>
</feature>
<comment type="similarity">
    <text evidence="2 7">Belongs to the phosphohexose mutase family.</text>
</comment>
<dbReference type="InterPro" id="IPR016055">
    <property type="entry name" value="A-D-PHexomutase_a/b/a-I/II/III"/>
</dbReference>
<dbReference type="InterPro" id="IPR005843">
    <property type="entry name" value="A-D-PHexomutase_C"/>
</dbReference>
<keyword evidence="4 7" id="KW-0479">Metal-binding</keyword>
<keyword evidence="5 7" id="KW-0460">Magnesium</keyword>
<evidence type="ECO:0000259" key="10">
    <source>
        <dbReference type="Pfam" id="PF02879"/>
    </source>
</evidence>
<feature type="domain" description="Alpha-D-phosphohexomutase alpha/beta/alpha" evidence="10">
    <location>
        <begin position="162"/>
        <end position="260"/>
    </location>
</feature>
<dbReference type="PROSITE" id="PS00710">
    <property type="entry name" value="PGM_PMM"/>
    <property type="match status" value="1"/>
</dbReference>
<evidence type="ECO:0000256" key="7">
    <source>
        <dbReference type="RuleBase" id="RU004326"/>
    </source>
</evidence>
<dbReference type="Gene3D" id="3.30.310.50">
    <property type="entry name" value="Alpha-D-phosphohexomutase, C-terminal domain"/>
    <property type="match status" value="1"/>
</dbReference>